<dbReference type="SUPFAM" id="SSF52540">
    <property type="entry name" value="P-loop containing nucleoside triphosphate hydrolases"/>
    <property type="match status" value="1"/>
</dbReference>
<dbReference type="PANTHER" id="PTHR33540:SF2">
    <property type="entry name" value="TRNA THREONYLCARBAMOYLADENOSINE BIOSYNTHESIS PROTEIN TSAE"/>
    <property type="match status" value="1"/>
</dbReference>
<evidence type="ECO:0000256" key="9">
    <source>
        <dbReference type="ARBA" id="ARBA00022842"/>
    </source>
</evidence>
<evidence type="ECO:0000256" key="8">
    <source>
        <dbReference type="ARBA" id="ARBA00022840"/>
    </source>
</evidence>
<dbReference type="Proteomes" id="UP000177811">
    <property type="component" value="Unassembled WGS sequence"/>
</dbReference>
<dbReference type="PANTHER" id="PTHR33540">
    <property type="entry name" value="TRNA THREONYLCARBAMOYLADENOSINE BIOSYNTHESIS PROTEIN TSAE"/>
    <property type="match status" value="1"/>
</dbReference>
<evidence type="ECO:0000256" key="10">
    <source>
        <dbReference type="ARBA" id="ARBA00032441"/>
    </source>
</evidence>
<comment type="subcellular location">
    <subcellularLocation>
        <location evidence="1">Cytoplasm</location>
    </subcellularLocation>
</comment>
<proteinExistence type="inferred from homology"/>
<dbReference type="Pfam" id="PF02367">
    <property type="entry name" value="TsaE"/>
    <property type="match status" value="1"/>
</dbReference>
<comment type="similarity">
    <text evidence="2">Belongs to the TsaE family.</text>
</comment>
<dbReference type="GO" id="GO:0016740">
    <property type="term" value="F:transferase activity"/>
    <property type="evidence" value="ECO:0007669"/>
    <property type="project" value="UniProtKB-KW"/>
</dbReference>
<evidence type="ECO:0000256" key="1">
    <source>
        <dbReference type="ARBA" id="ARBA00004496"/>
    </source>
</evidence>
<comment type="caution">
    <text evidence="11">The sequence shown here is derived from an EMBL/GenBank/DDBJ whole genome shotgun (WGS) entry which is preliminary data.</text>
</comment>
<keyword evidence="6" id="KW-0479">Metal-binding</keyword>
<keyword evidence="9" id="KW-0460">Magnesium</keyword>
<evidence type="ECO:0000256" key="4">
    <source>
        <dbReference type="ARBA" id="ARBA00022490"/>
    </source>
</evidence>
<evidence type="ECO:0000256" key="3">
    <source>
        <dbReference type="ARBA" id="ARBA00019010"/>
    </source>
</evidence>
<dbReference type="Gene3D" id="3.40.50.300">
    <property type="entry name" value="P-loop containing nucleotide triphosphate hydrolases"/>
    <property type="match status" value="1"/>
</dbReference>
<evidence type="ECO:0000256" key="6">
    <source>
        <dbReference type="ARBA" id="ARBA00022723"/>
    </source>
</evidence>
<evidence type="ECO:0000256" key="7">
    <source>
        <dbReference type="ARBA" id="ARBA00022741"/>
    </source>
</evidence>
<keyword evidence="7" id="KW-0547">Nucleotide-binding</keyword>
<accession>A0A1G2KRZ7</accession>
<evidence type="ECO:0000256" key="5">
    <source>
        <dbReference type="ARBA" id="ARBA00022694"/>
    </source>
</evidence>
<dbReference type="EMBL" id="MHQL01000067">
    <property type="protein sequence ID" value="OHA01251.1"/>
    <property type="molecule type" value="Genomic_DNA"/>
</dbReference>
<sequence length="165" mass="19011">MKMRIRTTSREATKKLGRLVASRILKMRRRPVARKGAVVLALRGDLGGGKTTFVQGLARGLGIRIAPRSPTFILMQIFSFGRREKSERRMVHIDAYRFRRAEDARPLGLREIFKDPNAVVVIEWAEKIRKFLPKKTIWIRFSHRAKQVRDITVPATLHMPRAGRA</sequence>
<organism evidence="11 12">
    <name type="scientific">Candidatus Sungbacteria bacterium RIFCSPHIGHO2_02_FULL_51_29</name>
    <dbReference type="NCBI Taxonomy" id="1802273"/>
    <lineage>
        <taxon>Bacteria</taxon>
        <taxon>Candidatus Sungiibacteriota</taxon>
    </lineage>
</organism>
<reference evidence="11 12" key="1">
    <citation type="journal article" date="2016" name="Nat. Commun.">
        <title>Thousands of microbial genomes shed light on interconnected biogeochemical processes in an aquifer system.</title>
        <authorList>
            <person name="Anantharaman K."/>
            <person name="Brown C.T."/>
            <person name="Hug L.A."/>
            <person name="Sharon I."/>
            <person name="Castelle C.J."/>
            <person name="Probst A.J."/>
            <person name="Thomas B.C."/>
            <person name="Singh A."/>
            <person name="Wilkins M.J."/>
            <person name="Karaoz U."/>
            <person name="Brodie E.L."/>
            <person name="Williams K.H."/>
            <person name="Hubbard S.S."/>
            <person name="Banfield J.F."/>
        </authorList>
    </citation>
    <scope>NUCLEOTIDE SEQUENCE [LARGE SCALE GENOMIC DNA]</scope>
</reference>
<evidence type="ECO:0000313" key="12">
    <source>
        <dbReference type="Proteomes" id="UP000177811"/>
    </source>
</evidence>
<protein>
    <recommendedName>
        <fullName evidence="3">tRNA threonylcarbamoyladenosine biosynthesis protein TsaE</fullName>
    </recommendedName>
    <alternativeName>
        <fullName evidence="10">t(6)A37 threonylcarbamoyladenosine biosynthesis protein TsaE</fullName>
    </alternativeName>
</protein>
<dbReference type="GO" id="GO:0005524">
    <property type="term" value="F:ATP binding"/>
    <property type="evidence" value="ECO:0007669"/>
    <property type="project" value="UniProtKB-KW"/>
</dbReference>
<dbReference type="InterPro" id="IPR003442">
    <property type="entry name" value="T6A_TsaE"/>
</dbReference>
<dbReference type="GO" id="GO:0005737">
    <property type="term" value="C:cytoplasm"/>
    <property type="evidence" value="ECO:0007669"/>
    <property type="project" value="UniProtKB-SubCell"/>
</dbReference>
<evidence type="ECO:0000256" key="2">
    <source>
        <dbReference type="ARBA" id="ARBA00007599"/>
    </source>
</evidence>
<gene>
    <name evidence="11" type="ORF">A3C16_02885</name>
</gene>
<name>A0A1G2KRZ7_9BACT</name>
<dbReference type="AlphaFoldDB" id="A0A1G2KRZ7"/>
<dbReference type="NCBIfam" id="TIGR00150">
    <property type="entry name" value="T6A_YjeE"/>
    <property type="match status" value="1"/>
</dbReference>
<keyword evidence="8" id="KW-0067">ATP-binding</keyword>
<dbReference type="GO" id="GO:0002949">
    <property type="term" value="P:tRNA threonylcarbamoyladenosine modification"/>
    <property type="evidence" value="ECO:0007669"/>
    <property type="project" value="InterPro"/>
</dbReference>
<dbReference type="InterPro" id="IPR027417">
    <property type="entry name" value="P-loop_NTPase"/>
</dbReference>
<keyword evidence="4" id="KW-0963">Cytoplasm</keyword>
<evidence type="ECO:0000313" key="11">
    <source>
        <dbReference type="EMBL" id="OHA01251.1"/>
    </source>
</evidence>
<keyword evidence="11" id="KW-0808">Transferase</keyword>
<dbReference type="GO" id="GO:0046872">
    <property type="term" value="F:metal ion binding"/>
    <property type="evidence" value="ECO:0007669"/>
    <property type="project" value="UniProtKB-KW"/>
</dbReference>
<keyword evidence="5" id="KW-0819">tRNA processing</keyword>